<keyword evidence="4 5" id="KW-0472">Membrane</keyword>
<evidence type="ECO:0000313" key="9">
    <source>
        <dbReference type="EMBL" id="GMG55951.1"/>
    </source>
</evidence>
<comment type="similarity">
    <text evidence="5">Belongs to the ERGIC family.</text>
</comment>
<evidence type="ECO:0000259" key="8">
    <source>
        <dbReference type="Pfam" id="PF13850"/>
    </source>
</evidence>
<evidence type="ECO:0000256" key="6">
    <source>
        <dbReference type="SAM" id="MobiDB-lite"/>
    </source>
</evidence>
<evidence type="ECO:0000259" key="7">
    <source>
        <dbReference type="Pfam" id="PF07970"/>
    </source>
</evidence>
<feature type="domain" description="Endoplasmic reticulum vesicle transporter N-terminal" evidence="8">
    <location>
        <begin position="45"/>
        <end position="132"/>
    </location>
</feature>
<dbReference type="GO" id="GO:0033116">
    <property type="term" value="C:endoplasmic reticulum-Golgi intermediate compartment membrane"/>
    <property type="evidence" value="ECO:0007669"/>
    <property type="project" value="UniProtKB-SubCell"/>
</dbReference>
<proteinExistence type="inferred from homology"/>
<feature type="region of interest" description="Disordered" evidence="6">
    <location>
        <begin position="1"/>
        <end position="22"/>
    </location>
</feature>
<reference evidence="9" key="1">
    <citation type="submission" date="2023-04" db="EMBL/GenBank/DDBJ databases">
        <title>Ambrosiozyma monospora NBRC 1965.</title>
        <authorList>
            <person name="Ichikawa N."/>
            <person name="Sato H."/>
            <person name="Tonouchi N."/>
        </authorList>
    </citation>
    <scope>NUCLEOTIDE SEQUENCE</scope>
    <source>
        <strain evidence="9">NBRC 1965</strain>
    </source>
</reference>
<evidence type="ECO:0000313" key="10">
    <source>
        <dbReference type="Proteomes" id="UP001165063"/>
    </source>
</evidence>
<evidence type="ECO:0000256" key="3">
    <source>
        <dbReference type="ARBA" id="ARBA00022989"/>
    </source>
</evidence>
<feature type="compositionally biased region" description="Polar residues" evidence="6">
    <location>
        <begin position="7"/>
        <end position="20"/>
    </location>
</feature>
<keyword evidence="10" id="KW-1185">Reference proteome</keyword>
<comment type="caution">
    <text evidence="9">The sequence shown here is derived from an EMBL/GenBank/DDBJ whole genome shotgun (WGS) entry which is preliminary data.</text>
</comment>
<evidence type="ECO:0000256" key="5">
    <source>
        <dbReference type="RuleBase" id="RU369013"/>
    </source>
</evidence>
<keyword evidence="5" id="KW-0256">Endoplasmic reticulum</keyword>
<dbReference type="OrthoDB" id="5541786at2759"/>
<keyword evidence="5" id="KW-0813">Transport</keyword>
<dbReference type="InterPro" id="IPR039542">
    <property type="entry name" value="Erv_N"/>
</dbReference>
<keyword evidence="5" id="KW-0333">Golgi apparatus</keyword>
<dbReference type="InterPro" id="IPR045888">
    <property type="entry name" value="Erv"/>
</dbReference>
<comment type="subcellular location">
    <subcellularLocation>
        <location evidence="5">Endoplasmic reticulum membrane</location>
        <topology evidence="5">Multi-pass membrane protein</topology>
    </subcellularLocation>
    <subcellularLocation>
        <location evidence="5">Endoplasmic reticulum-Golgi intermediate compartment membrane</location>
        <topology evidence="5">Multi-pass membrane protein</topology>
    </subcellularLocation>
    <subcellularLocation>
        <location evidence="5">Golgi apparatus membrane</location>
        <topology evidence="5">Multi-pass membrane protein</topology>
    </subcellularLocation>
    <subcellularLocation>
        <location evidence="1">Membrane</location>
    </subcellularLocation>
</comment>
<dbReference type="AlphaFoldDB" id="A0A9W7DJ82"/>
<dbReference type="GO" id="GO:0000139">
    <property type="term" value="C:Golgi membrane"/>
    <property type="evidence" value="ECO:0007669"/>
    <property type="project" value="UniProtKB-SubCell"/>
</dbReference>
<keyword evidence="5" id="KW-0931">ER-Golgi transport</keyword>
<comment type="function">
    <text evidence="5">Plays a role in transport between endoplasmic reticulum and Golgi.</text>
</comment>
<evidence type="ECO:0000256" key="4">
    <source>
        <dbReference type="ARBA" id="ARBA00023136"/>
    </source>
</evidence>
<feature type="domain" description="Endoplasmic reticulum vesicle transporter C-terminal" evidence="7">
    <location>
        <begin position="184"/>
        <end position="338"/>
    </location>
</feature>
<organism evidence="9 10">
    <name type="scientific">Ambrosiozyma monospora</name>
    <name type="common">Yeast</name>
    <name type="synonym">Endomycopsis monosporus</name>
    <dbReference type="NCBI Taxonomy" id="43982"/>
    <lineage>
        <taxon>Eukaryota</taxon>
        <taxon>Fungi</taxon>
        <taxon>Dikarya</taxon>
        <taxon>Ascomycota</taxon>
        <taxon>Saccharomycotina</taxon>
        <taxon>Pichiomycetes</taxon>
        <taxon>Pichiales</taxon>
        <taxon>Pichiaceae</taxon>
        <taxon>Ambrosiozyma</taxon>
    </lineage>
</organism>
<dbReference type="EMBL" id="BSXU01006544">
    <property type="protein sequence ID" value="GMG55951.1"/>
    <property type="molecule type" value="Genomic_DNA"/>
</dbReference>
<dbReference type="PANTHER" id="PTHR10984">
    <property type="entry name" value="ENDOPLASMIC RETICULUM-GOLGI INTERMEDIATE COMPARTMENT PROTEIN"/>
    <property type="match status" value="1"/>
</dbReference>
<gene>
    <name evidence="9" type="ORF">Amon01_000802000</name>
</gene>
<dbReference type="GO" id="GO:0005789">
    <property type="term" value="C:endoplasmic reticulum membrane"/>
    <property type="evidence" value="ECO:0007669"/>
    <property type="project" value="UniProtKB-SubCell"/>
</dbReference>
<feature type="transmembrane region" description="Helical" evidence="5">
    <location>
        <begin position="319"/>
        <end position="341"/>
    </location>
</feature>
<dbReference type="GO" id="GO:0006890">
    <property type="term" value="P:retrograde vesicle-mediated transport, Golgi to endoplasmic reticulum"/>
    <property type="evidence" value="ECO:0007669"/>
    <property type="project" value="TreeGrafter"/>
</dbReference>
<dbReference type="PANTHER" id="PTHR10984:SF81">
    <property type="entry name" value="ER-DERIVED VESICLES PROTEIN ERV41"/>
    <property type="match status" value="1"/>
</dbReference>
<sequence length="379" mass="44247">MVHHVLTPNQSLVKASSNKNKLSEHISRASRNIKMADFKEPRRMIRAFDAFPKVPPSQQVHSVRGGYTSLMMYLFMIFLIWIEIGGYIDGEVHNLFTVDDVIRHDLRINVDLIVAMPCNFLNTNVRDATDDRFLASELLNFQGTTAYIPTWFFESKKKVVTPEMESVLRNSMNAEFQAQGTRDNEELPACHIYGYIPVNRVKGDFHITAKGYGYRDRSFVPIEQLNFTHYINEFSFGDFYPYMDNQLDMTYKITDESHHSFNYHMTVVPTTYKKLGVEIDTNQYSLTNFETSGMYIPGIYFRYDFDPIKMIIEEKRIPFWQFVIRLITIIGGLVVVVKWTFKGFEKLIYILFGKEFAKRGDEKKEGGLLVRHEEEFVTI</sequence>
<protein>
    <recommendedName>
        <fullName evidence="5">Endoplasmic reticulum-Golgi intermediate compartment protein</fullName>
    </recommendedName>
</protein>
<accession>A0A9W7DJ82</accession>
<feature type="transmembrane region" description="Helical" evidence="5">
    <location>
        <begin position="70"/>
        <end position="88"/>
    </location>
</feature>
<dbReference type="Proteomes" id="UP001165063">
    <property type="component" value="Unassembled WGS sequence"/>
</dbReference>
<evidence type="ECO:0000256" key="2">
    <source>
        <dbReference type="ARBA" id="ARBA00022692"/>
    </source>
</evidence>
<dbReference type="Pfam" id="PF13850">
    <property type="entry name" value="ERGIC_N"/>
    <property type="match status" value="1"/>
</dbReference>
<keyword evidence="3 5" id="KW-1133">Transmembrane helix</keyword>
<dbReference type="InterPro" id="IPR012936">
    <property type="entry name" value="Erv_C"/>
</dbReference>
<dbReference type="GO" id="GO:0006888">
    <property type="term" value="P:endoplasmic reticulum to Golgi vesicle-mediated transport"/>
    <property type="evidence" value="ECO:0007669"/>
    <property type="project" value="UniProtKB-UniRule"/>
</dbReference>
<dbReference type="Pfam" id="PF07970">
    <property type="entry name" value="COPIIcoated_ERV"/>
    <property type="match status" value="1"/>
</dbReference>
<keyword evidence="2 5" id="KW-0812">Transmembrane</keyword>
<dbReference type="GO" id="GO:0030134">
    <property type="term" value="C:COPII-coated ER to Golgi transport vesicle"/>
    <property type="evidence" value="ECO:0007669"/>
    <property type="project" value="TreeGrafter"/>
</dbReference>
<evidence type="ECO:0000256" key="1">
    <source>
        <dbReference type="ARBA" id="ARBA00004370"/>
    </source>
</evidence>
<name>A0A9W7DJ82_AMBMO</name>